<dbReference type="EMBL" id="JANPWB010000005">
    <property type="protein sequence ID" value="KAJ1186236.1"/>
    <property type="molecule type" value="Genomic_DNA"/>
</dbReference>
<dbReference type="AlphaFoldDB" id="A0AAV7UD47"/>
<protein>
    <submittedName>
        <fullName evidence="2">Uncharacterized protein</fullName>
    </submittedName>
</protein>
<feature type="compositionally biased region" description="Low complexity" evidence="1">
    <location>
        <begin position="43"/>
        <end position="53"/>
    </location>
</feature>
<reference evidence="2" key="1">
    <citation type="journal article" date="2022" name="bioRxiv">
        <title>Sequencing and chromosome-scale assembly of the giantPleurodeles waltlgenome.</title>
        <authorList>
            <person name="Brown T."/>
            <person name="Elewa A."/>
            <person name="Iarovenko S."/>
            <person name="Subramanian E."/>
            <person name="Araus A.J."/>
            <person name="Petzold A."/>
            <person name="Susuki M."/>
            <person name="Suzuki K.-i.T."/>
            <person name="Hayashi T."/>
            <person name="Toyoda A."/>
            <person name="Oliveira C."/>
            <person name="Osipova E."/>
            <person name="Leigh N.D."/>
            <person name="Simon A."/>
            <person name="Yun M.H."/>
        </authorList>
    </citation>
    <scope>NUCLEOTIDE SEQUENCE</scope>
    <source>
        <strain evidence="2">20211129_DDA</strain>
        <tissue evidence="2">Liver</tissue>
    </source>
</reference>
<name>A0AAV7UD47_PLEWA</name>
<evidence type="ECO:0000313" key="3">
    <source>
        <dbReference type="Proteomes" id="UP001066276"/>
    </source>
</evidence>
<keyword evidence="3" id="KW-1185">Reference proteome</keyword>
<accession>A0AAV7UD47</accession>
<sequence>MLTGDGGLDCPAGTHPAAWYRTCLWHAVTPQGPEKKPEPSTPLPCFLSPSSPRLRPRRATTVPRRRREVWGRLAPEDTSEPGIEGWLRQRSDWDIFMYGKRGEGDEDSAVRQRINQKEATIPTHGSVDCTGCFFSPPVCLGLELAALDHLLTDVPQEEEIKNGYQKVWALYEVLRFLEDCTIKELCAKVDVQKLLLGDGNNDQKEF</sequence>
<organism evidence="2 3">
    <name type="scientific">Pleurodeles waltl</name>
    <name type="common">Iberian ribbed newt</name>
    <dbReference type="NCBI Taxonomy" id="8319"/>
    <lineage>
        <taxon>Eukaryota</taxon>
        <taxon>Metazoa</taxon>
        <taxon>Chordata</taxon>
        <taxon>Craniata</taxon>
        <taxon>Vertebrata</taxon>
        <taxon>Euteleostomi</taxon>
        <taxon>Amphibia</taxon>
        <taxon>Batrachia</taxon>
        <taxon>Caudata</taxon>
        <taxon>Salamandroidea</taxon>
        <taxon>Salamandridae</taxon>
        <taxon>Pleurodelinae</taxon>
        <taxon>Pleurodeles</taxon>
    </lineage>
</organism>
<evidence type="ECO:0000313" key="2">
    <source>
        <dbReference type="EMBL" id="KAJ1186236.1"/>
    </source>
</evidence>
<gene>
    <name evidence="2" type="ORF">NDU88_003019</name>
</gene>
<evidence type="ECO:0000256" key="1">
    <source>
        <dbReference type="SAM" id="MobiDB-lite"/>
    </source>
</evidence>
<comment type="caution">
    <text evidence="2">The sequence shown here is derived from an EMBL/GenBank/DDBJ whole genome shotgun (WGS) entry which is preliminary data.</text>
</comment>
<feature type="region of interest" description="Disordered" evidence="1">
    <location>
        <begin position="31"/>
        <end position="62"/>
    </location>
</feature>
<dbReference type="Proteomes" id="UP001066276">
    <property type="component" value="Chromosome 3_1"/>
</dbReference>
<proteinExistence type="predicted"/>